<evidence type="ECO:0000313" key="5">
    <source>
        <dbReference type="Proteomes" id="UP001597469"/>
    </source>
</evidence>
<feature type="transmembrane region" description="Helical" evidence="1">
    <location>
        <begin position="105"/>
        <end position="124"/>
    </location>
</feature>
<dbReference type="Pfam" id="PF04773">
    <property type="entry name" value="FecR"/>
    <property type="match status" value="1"/>
</dbReference>
<dbReference type="Gene3D" id="3.55.50.30">
    <property type="match status" value="1"/>
</dbReference>
<keyword evidence="1" id="KW-1133">Transmembrane helix</keyword>
<feature type="domain" description="Protein FecR C-terminal" evidence="3">
    <location>
        <begin position="306"/>
        <end position="373"/>
    </location>
</feature>
<keyword evidence="5" id="KW-1185">Reference proteome</keyword>
<comment type="caution">
    <text evidence="4">The sequence shown here is derived from an EMBL/GenBank/DDBJ whole genome shotgun (WGS) entry which is preliminary data.</text>
</comment>
<sequence>MNTYKDYLPEDFFWDDAFRRWVLAPTPDDERFWQDWLTEHPEKVVHVDEARRLVQAVTPHELLLTDLEVQRAVQQTMDRLPDHPVANPETKEDNTPVVPLYRRTWLRVAASILVIVSLAGWLWVKQQSLVGLANRKTISYEQLVANQSQKLVETVNATSKAMPVKLSDGTLVMLQPGSRVSYAPTFSTARREVYVTGEAFFEVTKNPEKPFLVYANELLTKVLGTSFVVRARDTDPQILVEVKTGRVSVFAQADPESGPKVSGQNLTGVVVTPNQRIVYAREEERMSQSLVNKSDVMAPDLSNATFAFDDTPASEVFKTLAATYGVDIQFDEKVLAKCPLTATLTTQPLFAKLDAICKVIEASYEVVDGQIVIKSKGCQ</sequence>
<name>A0ABW5M3Z2_9BACT</name>
<dbReference type="EMBL" id="JBHULN010000006">
    <property type="protein sequence ID" value="MFD2571292.1"/>
    <property type="molecule type" value="Genomic_DNA"/>
</dbReference>
<dbReference type="InterPro" id="IPR032508">
    <property type="entry name" value="FecR_C"/>
</dbReference>
<feature type="domain" description="FecR protein" evidence="2">
    <location>
        <begin position="159"/>
        <end position="247"/>
    </location>
</feature>
<keyword evidence="1" id="KW-0472">Membrane</keyword>
<evidence type="ECO:0000259" key="3">
    <source>
        <dbReference type="Pfam" id="PF16344"/>
    </source>
</evidence>
<dbReference type="Proteomes" id="UP001597469">
    <property type="component" value="Unassembled WGS sequence"/>
</dbReference>
<proteinExistence type="predicted"/>
<dbReference type="InterPro" id="IPR006860">
    <property type="entry name" value="FecR"/>
</dbReference>
<keyword evidence="1" id="KW-0812">Transmembrane</keyword>
<dbReference type="InterPro" id="IPR012373">
    <property type="entry name" value="Ferrdict_sens_TM"/>
</dbReference>
<dbReference type="PIRSF" id="PIRSF018266">
    <property type="entry name" value="FecR"/>
    <property type="match status" value="1"/>
</dbReference>
<evidence type="ECO:0000313" key="4">
    <source>
        <dbReference type="EMBL" id="MFD2571292.1"/>
    </source>
</evidence>
<accession>A0ABW5M3Z2</accession>
<dbReference type="PANTHER" id="PTHR30273">
    <property type="entry name" value="PERIPLASMIC SIGNAL SENSOR AND SIGMA FACTOR ACTIVATOR FECR-RELATED"/>
    <property type="match status" value="1"/>
</dbReference>
<organism evidence="4 5">
    <name type="scientific">Spirosoma soli</name>
    <dbReference type="NCBI Taxonomy" id="1770529"/>
    <lineage>
        <taxon>Bacteria</taxon>
        <taxon>Pseudomonadati</taxon>
        <taxon>Bacteroidota</taxon>
        <taxon>Cytophagia</taxon>
        <taxon>Cytophagales</taxon>
        <taxon>Cytophagaceae</taxon>
        <taxon>Spirosoma</taxon>
    </lineage>
</organism>
<evidence type="ECO:0000256" key="1">
    <source>
        <dbReference type="SAM" id="Phobius"/>
    </source>
</evidence>
<dbReference type="Pfam" id="PF16344">
    <property type="entry name" value="FecR_C"/>
    <property type="match status" value="1"/>
</dbReference>
<protein>
    <submittedName>
        <fullName evidence="4">FecR family protein</fullName>
    </submittedName>
</protein>
<reference evidence="5" key="1">
    <citation type="journal article" date="2019" name="Int. J. Syst. Evol. Microbiol.">
        <title>The Global Catalogue of Microorganisms (GCM) 10K type strain sequencing project: providing services to taxonomists for standard genome sequencing and annotation.</title>
        <authorList>
            <consortium name="The Broad Institute Genomics Platform"/>
            <consortium name="The Broad Institute Genome Sequencing Center for Infectious Disease"/>
            <person name="Wu L."/>
            <person name="Ma J."/>
        </authorList>
    </citation>
    <scope>NUCLEOTIDE SEQUENCE [LARGE SCALE GENOMIC DNA]</scope>
    <source>
        <strain evidence="5">KCTC 42805</strain>
    </source>
</reference>
<dbReference type="PANTHER" id="PTHR30273:SF2">
    <property type="entry name" value="PROTEIN FECR"/>
    <property type="match status" value="1"/>
</dbReference>
<dbReference type="RefSeq" id="WP_381522691.1">
    <property type="nucleotide sequence ID" value="NZ_JBHULN010000006.1"/>
</dbReference>
<gene>
    <name evidence="4" type="ORF">ACFSUS_11655</name>
</gene>
<dbReference type="Gene3D" id="2.60.120.1440">
    <property type="match status" value="1"/>
</dbReference>
<evidence type="ECO:0000259" key="2">
    <source>
        <dbReference type="Pfam" id="PF04773"/>
    </source>
</evidence>